<dbReference type="InterPro" id="IPR044023">
    <property type="entry name" value="Ig_7"/>
</dbReference>
<evidence type="ECO:0000313" key="5">
    <source>
        <dbReference type="EMBL" id="SEH62072.1"/>
    </source>
</evidence>
<organism evidence="5 6">
    <name type="scientific">Paenimyroides marinum</name>
    <dbReference type="NCBI Taxonomy" id="1159016"/>
    <lineage>
        <taxon>Bacteria</taxon>
        <taxon>Pseudomonadati</taxon>
        <taxon>Bacteroidota</taxon>
        <taxon>Flavobacteriia</taxon>
        <taxon>Flavobacteriales</taxon>
        <taxon>Flavobacteriaceae</taxon>
        <taxon>Paenimyroides</taxon>
    </lineage>
</organism>
<dbReference type="Pfam" id="PF01345">
    <property type="entry name" value="DUF11"/>
    <property type="match status" value="2"/>
</dbReference>
<evidence type="ECO:0000259" key="3">
    <source>
        <dbReference type="Pfam" id="PF01345"/>
    </source>
</evidence>
<dbReference type="PANTHER" id="PTHR34819:SF3">
    <property type="entry name" value="CELL SURFACE PROTEIN"/>
    <property type="match status" value="1"/>
</dbReference>
<protein>
    <submittedName>
        <fullName evidence="5">Conserved repeat domain-containing protein</fullName>
    </submittedName>
</protein>
<gene>
    <name evidence="5" type="ORF">SAMN02927937_00532</name>
</gene>
<dbReference type="STRING" id="1159016.SAMN02927937_00532"/>
<dbReference type="EMBL" id="FNXE01000004">
    <property type="protein sequence ID" value="SEH62072.1"/>
    <property type="molecule type" value="Genomic_DNA"/>
</dbReference>
<feature type="domain" description="DUF11" evidence="3">
    <location>
        <begin position="1154"/>
        <end position="1247"/>
    </location>
</feature>
<evidence type="ECO:0000256" key="2">
    <source>
        <dbReference type="SAM" id="SignalP"/>
    </source>
</evidence>
<feature type="region of interest" description="Disordered" evidence="1">
    <location>
        <begin position="1245"/>
        <end position="1269"/>
    </location>
</feature>
<evidence type="ECO:0000313" key="6">
    <source>
        <dbReference type="Proteomes" id="UP000199634"/>
    </source>
</evidence>
<reference evidence="5 6" key="1">
    <citation type="submission" date="2016-10" db="EMBL/GenBank/DDBJ databases">
        <authorList>
            <person name="de Groot N.N."/>
        </authorList>
    </citation>
    <scope>NUCLEOTIDE SEQUENCE [LARGE SCALE GENOMIC DNA]</scope>
    <source>
        <strain evidence="5 6">CGMCC 1.10825</strain>
    </source>
</reference>
<keyword evidence="6" id="KW-1185">Reference proteome</keyword>
<name>A0A1H6JRW8_9FLAO</name>
<proteinExistence type="predicted"/>
<accession>A0A1H6JRW8</accession>
<feature type="chain" id="PRO_5011765759" evidence="2">
    <location>
        <begin position="32"/>
        <end position="2123"/>
    </location>
</feature>
<dbReference type="Pfam" id="PF19081">
    <property type="entry name" value="Ig_7"/>
    <property type="match status" value="2"/>
</dbReference>
<sequence length="2123" mass="225252">MKKKTTIFKMRIVHVLSCFLLTLLCSTNFYGQTKILANTVSHTSGDDKMTSLLGCGTLGLSPCYDPTVQNSTNATLDDNTYARLLASPGLAVGLGSYQGVIELQFPSTIPADQWSYVRIGADDTLLRVLLGGSLGNALGTVVGGVLLGNQEFEIDVRNNTTSVLTRTNTAGFNTDRVKLIVDGNGYNYIAVKPSQDYNRIRIINRSISAVGLGTEYHLDVYNAFTYSNATGACGYPLGTSFDGSGGLGLQVADLNDQHLERAIDGDSNSYSLLKSSGVLDLSVARSFSQYFYFATTSPAESTLNIKLALGSGGAVNTDLLGGIEIVLTNWNTSTNQNDVVYRRSLQSGLLNNTDALNLLQSGGAVTLTFAPGRAFDRAEVRLNSTVGLSVLGNGVRIYDVQRYDGTPTCINPEIDAIPTATTSPFDQPSCADDLIDFDNVDFAQYAVDGNNETYATLYADSGNLLVSGSTAGFIEMDLGATVPANKTTYVRINYDKDVLDALLGGSLGKLVSDLANNLLLGNQYFEVEAKNGTTSVLLEDSTDAFANTSNGVITVVEDNIGRVYLAITPSAPYNRIRITNHIEALLPTGKKASLDVYNACFEIGTDACFPANFTSYKGGGLNLSLADISNVGVTNPYRAISANSSEYSQINLGVAGVAANVYQTIYFNQPSQSNDKVKIRLQIEPSSVLSLDLLGAYKIKFYNGNTQVGTDYTLQSGLINNIDLLALFNSGGIATLEFEPTGTFDRVDIGAESIVSLNVAAEPLRIYSVVRYGVTCPEPFETSPFVVPECATMLIDAQNADDIQNLFDDNYATFATLNSGAGTLLGLGNKFEGFVELGYDHDVPAGTTSYIRIEMEGTLLEKLVGGSLGNVVSGLLNNLVLGDHYFEVDVKHNGTSVTTANSKDASAGGNNDIRIVRDKNGRFYIAVTPDQPYNSVRITDITNSLLGLLAQPNTMNVYGMCYETSSDQCLDAFATSYEYTGLSLSLNNLSGAGVTNPQYAINDNSTQYSEISMGTLNIAGGTKQWIFFNTVSAVNDVVNIKFKTGAGAIDLSLLGDLKIQAYLGDTLVETLDWGTTGIINGVNVVNLLNNGDLVELPFAPGAAYDRIAVGIENLVSASVLPPVQLYGVERCYSLADAEIVSWKSYVIDGDNTLDTVNGNEEIEYTIHVRNNGGQDLTGFTVTDELPAGLTWVSGGSHTNGVVTFVSSAVLPINQTTSFTFKAKVAEDLTGITEIKNIAKIQANGSTDEIESYPPMDNETNPNNPDTTQNPGTIIPVNAVYDFTVVKNGVSNNATNANQAELGDEITYTITVKNTGNNILTNVSVKDILQNTVPTEVSIVDDGGAAVNGNELTFNIASLAVGASTTFTVITKVESLPASGNISNKAEVSYTTPDNDLVEKEATFDMATSCTNVDASAIELSSSATAPACPGTQITLTAALSSTAPAITTPVYKWYLNSNLSDTPQIGDSITVNPTANTTYYVTVEGVGYCFTGTAEEIEVTVLPTGMPTDIDIDAPTAVCQGENVTFTASLAAGTTINNPVFKWYADANLSQLVFEGETFNILATPDLVGSHTLYVTVEGDGYCANGAGNASTHTITVNAAPEITVTGGQFVSVVAGNSFNLPTITATDSNTTITWYDYEGNTIGGNGAQQIDDPGIYTYTVVAELNGCTVFENVIITVFDTNDCPPALERVYANDSSTWGSIITGGVANTDNAIDGNPKTYSTITTGLGLLGIGTTWQNIYFDHEVAAGTPVTIKLGKEYSGLMLAGGLSVQGLDASGNTIGGLRTVDGGLLDLLIADNVIEFTFVPSNNSGPQAYSGVRISQGAVLSVAQNVKVFGAYYTQTGTVNCAPIDANTNPNILDVLHGVKDLGIGAASATASVVNPWDAVDNDMTTYAQIVRGVAVLNEASLTAVFKQLATAGDELQLVIEVPANPLLQLELIRGYTIQRYLGDTPVGPALDSDSSVLDLKLLGLLGGTTNKAVVIVAPYNEPYDRVKISYGSVVGVLGDFTRIYDISMKPTFDYGADPTGNLTMCTNDPIVFSPMDGCTTYEVYTSETGTDKLDTTNGLTFTMPGNIAEGSYTFYVQAMRNGCEIGSRQQITIEVEKCSKDCIISNRMVTNKIKK</sequence>
<keyword evidence="2" id="KW-0732">Signal</keyword>
<dbReference type="InterPro" id="IPR047589">
    <property type="entry name" value="DUF11_rpt"/>
</dbReference>
<dbReference type="InterPro" id="IPR001434">
    <property type="entry name" value="OmcB-like_DUF11"/>
</dbReference>
<dbReference type="InterPro" id="IPR051172">
    <property type="entry name" value="Chlamydia_OmcB"/>
</dbReference>
<feature type="signal peptide" evidence="2">
    <location>
        <begin position="1"/>
        <end position="31"/>
    </location>
</feature>
<dbReference type="PANTHER" id="PTHR34819">
    <property type="entry name" value="LARGE CYSTEINE-RICH PERIPLASMIC PROTEIN OMCB"/>
    <property type="match status" value="1"/>
</dbReference>
<dbReference type="Proteomes" id="UP000199634">
    <property type="component" value="Unassembled WGS sequence"/>
</dbReference>
<feature type="compositionally biased region" description="Low complexity" evidence="1">
    <location>
        <begin position="1253"/>
        <end position="1269"/>
    </location>
</feature>
<dbReference type="NCBIfam" id="TIGR01451">
    <property type="entry name" value="B_ant_repeat"/>
    <property type="match status" value="2"/>
</dbReference>
<feature type="domain" description="Ig-like" evidence="4">
    <location>
        <begin position="2027"/>
        <end position="2103"/>
    </location>
</feature>
<feature type="domain" description="DUF11" evidence="3">
    <location>
        <begin position="1294"/>
        <end position="1401"/>
    </location>
</feature>
<dbReference type="RefSeq" id="WP_091096040.1">
    <property type="nucleotide sequence ID" value="NZ_FNXE01000004.1"/>
</dbReference>
<feature type="domain" description="Ig-like" evidence="4">
    <location>
        <begin position="1423"/>
        <end position="1503"/>
    </location>
</feature>
<evidence type="ECO:0000256" key="1">
    <source>
        <dbReference type="SAM" id="MobiDB-lite"/>
    </source>
</evidence>
<evidence type="ECO:0000259" key="4">
    <source>
        <dbReference type="Pfam" id="PF19081"/>
    </source>
</evidence>
<dbReference type="OrthoDB" id="1236981at2"/>